<accession>A0A5C6LP06</accession>
<name>A0A5C6LP06_9BACT</name>
<evidence type="ECO:0000313" key="6">
    <source>
        <dbReference type="EMBL" id="TWV92574.1"/>
    </source>
</evidence>
<keyword evidence="1" id="KW-1032">Host cell membrane</keyword>
<dbReference type="Pfam" id="PF11094">
    <property type="entry name" value="UL11"/>
    <property type="match status" value="1"/>
</dbReference>
<evidence type="ECO:0000256" key="2">
    <source>
        <dbReference type="ARBA" id="ARBA00022553"/>
    </source>
</evidence>
<evidence type="ECO:0000313" key="7">
    <source>
        <dbReference type="Proteomes" id="UP000318815"/>
    </source>
</evidence>
<sequence>MLLWHLQLSCWLFSSYRLCLCCRKNSLITA</sequence>
<protein>
    <submittedName>
        <fullName evidence="6">Uncharacterized protein</fullName>
    </submittedName>
</protein>
<evidence type="ECO:0000256" key="1">
    <source>
        <dbReference type="ARBA" id="ARBA00022511"/>
    </source>
</evidence>
<keyword evidence="3" id="KW-1040">Host Golgi apparatus</keyword>
<organism evidence="6 7">
    <name type="scientific">Chitinophaga pinensis</name>
    <dbReference type="NCBI Taxonomy" id="79329"/>
    <lineage>
        <taxon>Bacteria</taxon>
        <taxon>Pseudomonadati</taxon>
        <taxon>Bacteroidota</taxon>
        <taxon>Chitinophagia</taxon>
        <taxon>Chitinophagales</taxon>
        <taxon>Chitinophagaceae</taxon>
        <taxon>Chitinophaga</taxon>
    </lineage>
</organism>
<keyword evidence="4" id="KW-1043">Host membrane</keyword>
<dbReference type="Proteomes" id="UP000318815">
    <property type="component" value="Unassembled WGS sequence"/>
</dbReference>
<keyword evidence="7" id="KW-1185">Reference proteome</keyword>
<proteinExistence type="predicted"/>
<evidence type="ECO:0000256" key="5">
    <source>
        <dbReference type="ARBA" id="ARBA00023136"/>
    </source>
</evidence>
<keyword evidence="2" id="KW-0597">Phosphoprotein</keyword>
<evidence type="ECO:0000256" key="4">
    <source>
        <dbReference type="ARBA" id="ARBA00022870"/>
    </source>
</evidence>
<dbReference type="AlphaFoldDB" id="A0A5C6LP06"/>
<comment type="caution">
    <text evidence="6">The sequence shown here is derived from an EMBL/GenBank/DDBJ whole genome shotgun (WGS) entry which is preliminary data.</text>
</comment>
<reference evidence="6 7" key="1">
    <citation type="submission" date="2019-08" db="EMBL/GenBank/DDBJ databases">
        <title>Whole genome sequencing of chitin degrading bacteria Chitinophaga pinensis YS16.</title>
        <authorList>
            <person name="Singh R.P."/>
            <person name="Manchanda G."/>
            <person name="Maurya I.K."/>
            <person name="Joshi N.K."/>
            <person name="Srivastava A.K."/>
        </authorList>
    </citation>
    <scope>NUCLEOTIDE SEQUENCE [LARGE SCALE GENOMIC DNA]</scope>
    <source>
        <strain evidence="6 7">YS-16</strain>
    </source>
</reference>
<keyword evidence="5" id="KW-0472">Membrane</keyword>
<evidence type="ECO:0000256" key="3">
    <source>
        <dbReference type="ARBA" id="ARBA00022812"/>
    </source>
</evidence>
<dbReference type="InterPro" id="IPR024351">
    <property type="entry name" value="Tegument_UL11_Herpesvir"/>
</dbReference>
<dbReference type="EMBL" id="VOHS01000067">
    <property type="protein sequence ID" value="TWV92574.1"/>
    <property type="molecule type" value="Genomic_DNA"/>
</dbReference>
<gene>
    <name evidence="6" type="ORF">FEF09_28315</name>
</gene>